<feature type="transmembrane region" description="Helical" evidence="1">
    <location>
        <begin position="95"/>
        <end position="116"/>
    </location>
</feature>
<feature type="transmembrane region" description="Helical" evidence="1">
    <location>
        <begin position="348"/>
        <end position="366"/>
    </location>
</feature>
<organism evidence="2 3">
    <name type="scientific">Hydrocarboniphaga effusa AP103</name>
    <dbReference type="NCBI Taxonomy" id="1172194"/>
    <lineage>
        <taxon>Bacteria</taxon>
        <taxon>Pseudomonadati</taxon>
        <taxon>Pseudomonadota</taxon>
        <taxon>Gammaproteobacteria</taxon>
        <taxon>Nevskiales</taxon>
        <taxon>Nevskiaceae</taxon>
        <taxon>Hydrocarboniphaga</taxon>
    </lineage>
</organism>
<feature type="transmembrane region" description="Helical" evidence="1">
    <location>
        <begin position="128"/>
        <end position="147"/>
    </location>
</feature>
<dbReference type="EMBL" id="AKGD01000003">
    <property type="protein sequence ID" value="EIT68527.1"/>
    <property type="molecule type" value="Genomic_DNA"/>
</dbReference>
<sequence>MANSQGLVDALPLTAAPAQRAPRQNWILDPAQDMAAIILAPLLVLAVALIMFATLGAVAATALIVTTHIVMTVAHHLPTFIRIYGDVELFRRHRATFVIAPLLPFSLSMAAGVWLITHDLPIENLLYVFLLAVIWDPWHFLMQHYGFMRLYDRHNAAPRKLAARMDLLLCASWFIAIMLAAGEWLAGLLEDLYQSAGLPLLLAFPPHMISALQQLSLFVALAATAAYAVYLLWCRRHHYFVSRSKLALFASSFGVMLLTYTPNALIEKLAPGWSFKAGFAAVGIVHMTQYLAIVWRYNRGLAAQPQRARAGWFLRVHARGGWIIGAAYVALCLGYGELLTTNWDSRWLMALLISLGLTSTLMHYYFDGFIWKLRQPDNRGPLALPALANTQPSTTRDQAPASRVALRQLAYFGIPLGVLSVGAVSVWQGAQSDYLAHLLQAQKLSQSGQANGAASEARSAFALMNGQLPIERRLVELHPSADRQAKLALLIYNQSRLEHLVLPTLAHRSPDASGLAEHRDHVREAANWLQLALDSGDPIAHAGRPQMNADGGRRLLAAWLREIEPERSVPH</sequence>
<dbReference type="TCDB" id="9.B.147.2.4">
    <property type="family name" value="the 10 tms integral membrane protein (10-imp) family"/>
</dbReference>
<feature type="transmembrane region" description="Helical" evidence="1">
    <location>
        <begin position="209"/>
        <end position="234"/>
    </location>
</feature>
<dbReference type="OrthoDB" id="7055466at2"/>
<keyword evidence="1" id="KW-1133">Transmembrane helix</keyword>
<evidence type="ECO:0000256" key="1">
    <source>
        <dbReference type="SAM" id="Phobius"/>
    </source>
</evidence>
<name>I7ZA57_9GAMM</name>
<feature type="transmembrane region" description="Helical" evidence="1">
    <location>
        <begin position="277"/>
        <end position="295"/>
    </location>
</feature>
<gene>
    <name evidence="2" type="ORF">WQQ_37220</name>
</gene>
<feature type="transmembrane region" description="Helical" evidence="1">
    <location>
        <begin position="409"/>
        <end position="430"/>
    </location>
</feature>
<feature type="transmembrane region" description="Helical" evidence="1">
    <location>
        <begin position="167"/>
        <end position="189"/>
    </location>
</feature>
<reference evidence="2 3" key="1">
    <citation type="journal article" date="2012" name="J. Bacteriol.">
        <title>Genome Sequence of n-Alkane-Degrading Hydrocarboniphaga effusa Strain AP103T (ATCC BAA-332T).</title>
        <authorList>
            <person name="Chang H.K."/>
            <person name="Zylstra G.J."/>
            <person name="Chae J.C."/>
        </authorList>
    </citation>
    <scope>NUCLEOTIDE SEQUENCE [LARGE SCALE GENOMIC DNA]</scope>
    <source>
        <strain evidence="2 3">AP103</strain>
    </source>
</reference>
<protein>
    <submittedName>
        <fullName evidence="2">Uncharacterized protein</fullName>
    </submittedName>
</protein>
<keyword evidence="1" id="KW-0812">Transmembrane</keyword>
<dbReference type="RefSeq" id="WP_007186657.1">
    <property type="nucleotide sequence ID" value="NZ_AKGD01000003.1"/>
</dbReference>
<comment type="caution">
    <text evidence="2">The sequence shown here is derived from an EMBL/GenBank/DDBJ whole genome shotgun (WGS) entry which is preliminary data.</text>
</comment>
<proteinExistence type="predicted"/>
<dbReference type="AlphaFoldDB" id="I7ZA57"/>
<evidence type="ECO:0000313" key="2">
    <source>
        <dbReference type="EMBL" id="EIT68527.1"/>
    </source>
</evidence>
<accession>I7ZA57</accession>
<dbReference type="Proteomes" id="UP000003704">
    <property type="component" value="Unassembled WGS sequence"/>
</dbReference>
<feature type="transmembrane region" description="Helical" evidence="1">
    <location>
        <begin position="246"/>
        <end position="265"/>
    </location>
</feature>
<evidence type="ECO:0000313" key="3">
    <source>
        <dbReference type="Proteomes" id="UP000003704"/>
    </source>
</evidence>
<keyword evidence="1" id="KW-0472">Membrane</keyword>
<feature type="transmembrane region" description="Helical" evidence="1">
    <location>
        <begin position="42"/>
        <end position="74"/>
    </location>
</feature>
<dbReference type="STRING" id="1172194.WQQ_37220"/>
<keyword evidence="3" id="KW-1185">Reference proteome</keyword>
<feature type="transmembrane region" description="Helical" evidence="1">
    <location>
        <begin position="316"/>
        <end position="336"/>
    </location>
</feature>